<gene>
    <name evidence="1" type="ORF">AAG747_21030</name>
</gene>
<comment type="caution">
    <text evidence="1">The sequence shown here is derived from an EMBL/GenBank/DDBJ whole genome shotgun (WGS) entry which is preliminary data.</text>
</comment>
<dbReference type="PANTHER" id="PTHR32305:SF15">
    <property type="entry name" value="PROTEIN RHSA-RELATED"/>
    <property type="match status" value="1"/>
</dbReference>
<dbReference type="RefSeq" id="WP_346823345.1">
    <property type="nucleotide sequence ID" value="NZ_JBDKWZ010000014.1"/>
</dbReference>
<dbReference type="InterPro" id="IPR050708">
    <property type="entry name" value="T6SS_VgrG/RHS"/>
</dbReference>
<dbReference type="NCBIfam" id="TIGR03696">
    <property type="entry name" value="Rhs_assc_core"/>
    <property type="match status" value="1"/>
</dbReference>
<dbReference type="InterPro" id="IPR022385">
    <property type="entry name" value="Rhs_assc_core"/>
</dbReference>
<evidence type="ECO:0000313" key="2">
    <source>
        <dbReference type="Proteomes" id="UP001403385"/>
    </source>
</evidence>
<accession>A0AAW9SIB3</accession>
<name>A0AAW9SIB3_9BACT</name>
<keyword evidence="2" id="KW-1185">Reference proteome</keyword>
<protein>
    <submittedName>
        <fullName evidence="1">RHS repeat-associated core domain-containing protein</fullName>
    </submittedName>
</protein>
<dbReference type="EMBL" id="JBDKWZ010000014">
    <property type="protein sequence ID" value="MEN7550416.1"/>
    <property type="molecule type" value="Genomic_DNA"/>
</dbReference>
<dbReference type="PANTHER" id="PTHR32305">
    <property type="match status" value="1"/>
</dbReference>
<sequence>MQGQPPGLRSVKCLGLFPTSRPPFGKQMAGRNYSDESYRYGFNGKENDKDFGNQHLIQDYGFRLYNPEVGKFLSVDPLAPDYPWYTPYQFAGNTPIQTIDLDGAEEYYYSDEMFMRKYGIMADQMWNGAVDGLSNIVIIPILFNQELRYQLISIVAEREGYDISDIPYNVVNETFTVVKENREFKLKTKQTAFQGSVQLLSDVLASYSRIKTR</sequence>
<dbReference type="AlphaFoldDB" id="A0AAW9SIB3"/>
<dbReference type="Gene3D" id="2.180.10.10">
    <property type="entry name" value="RHS repeat-associated core"/>
    <property type="match status" value="1"/>
</dbReference>
<reference evidence="1 2" key="1">
    <citation type="submission" date="2024-04" db="EMBL/GenBank/DDBJ databases">
        <title>Novel genus in family Flammeovirgaceae.</title>
        <authorList>
            <person name="Nguyen T.H."/>
            <person name="Vuong T.Q."/>
            <person name="Le H."/>
            <person name="Kim S.-G."/>
        </authorList>
    </citation>
    <scope>NUCLEOTIDE SEQUENCE [LARGE SCALE GENOMIC DNA]</scope>
    <source>
        <strain evidence="1 2">JCM 23209</strain>
    </source>
</reference>
<proteinExistence type="predicted"/>
<organism evidence="1 2">
    <name type="scientific">Rapidithrix thailandica</name>
    <dbReference type="NCBI Taxonomy" id="413964"/>
    <lineage>
        <taxon>Bacteria</taxon>
        <taxon>Pseudomonadati</taxon>
        <taxon>Bacteroidota</taxon>
        <taxon>Cytophagia</taxon>
        <taxon>Cytophagales</taxon>
        <taxon>Flammeovirgaceae</taxon>
        <taxon>Rapidithrix</taxon>
    </lineage>
</organism>
<dbReference type="Proteomes" id="UP001403385">
    <property type="component" value="Unassembled WGS sequence"/>
</dbReference>
<evidence type="ECO:0000313" key="1">
    <source>
        <dbReference type="EMBL" id="MEN7550416.1"/>
    </source>
</evidence>